<evidence type="ECO:0000256" key="5">
    <source>
        <dbReference type="SAM" id="SignalP"/>
    </source>
</evidence>
<organism evidence="7 8">
    <name type="scientific">Strongylocentrotus purpuratus</name>
    <name type="common">Purple sea urchin</name>
    <dbReference type="NCBI Taxonomy" id="7668"/>
    <lineage>
        <taxon>Eukaryota</taxon>
        <taxon>Metazoa</taxon>
        <taxon>Echinodermata</taxon>
        <taxon>Eleutherozoa</taxon>
        <taxon>Echinozoa</taxon>
        <taxon>Echinoidea</taxon>
        <taxon>Euechinoidea</taxon>
        <taxon>Echinacea</taxon>
        <taxon>Camarodonta</taxon>
        <taxon>Echinidea</taxon>
        <taxon>Strongylocentrotidae</taxon>
        <taxon>Strongylocentrotus</taxon>
    </lineage>
</organism>
<dbReference type="InterPro" id="IPR028082">
    <property type="entry name" value="Peripla_BP_I"/>
</dbReference>
<evidence type="ECO:0000256" key="3">
    <source>
        <dbReference type="ARBA" id="ARBA00022989"/>
    </source>
</evidence>
<evidence type="ECO:0000256" key="4">
    <source>
        <dbReference type="ARBA" id="ARBA00023136"/>
    </source>
</evidence>
<feature type="signal peptide" evidence="5">
    <location>
        <begin position="1"/>
        <end position="21"/>
    </location>
</feature>
<dbReference type="EnsemblMetazoa" id="XM_031000078">
    <property type="protein sequence ID" value="XP_030855938"/>
    <property type="gene ID" value="LOC115929933"/>
</dbReference>
<dbReference type="AlphaFoldDB" id="A0A7M7PW49"/>
<accession>A0A7M7PW49</accession>
<evidence type="ECO:0000259" key="6">
    <source>
        <dbReference type="Pfam" id="PF01094"/>
    </source>
</evidence>
<comment type="subcellular location">
    <subcellularLocation>
        <location evidence="1">Membrane</location>
    </subcellularLocation>
</comment>
<keyword evidence="8" id="KW-1185">Reference proteome</keyword>
<dbReference type="GO" id="GO:0017046">
    <property type="term" value="F:peptide hormone binding"/>
    <property type="evidence" value="ECO:0000318"/>
    <property type="project" value="GO_Central"/>
</dbReference>
<keyword evidence="2" id="KW-0812">Transmembrane</keyword>
<evidence type="ECO:0000256" key="1">
    <source>
        <dbReference type="ARBA" id="ARBA00004370"/>
    </source>
</evidence>
<keyword evidence="4" id="KW-0472">Membrane</keyword>
<dbReference type="InParanoid" id="A0A7M7PW49"/>
<proteinExistence type="predicted"/>
<dbReference type="RefSeq" id="XP_030855938.1">
    <property type="nucleotide sequence ID" value="XM_031000078.1"/>
</dbReference>
<feature type="domain" description="Receptor ligand binding region" evidence="6">
    <location>
        <begin position="46"/>
        <end position="188"/>
    </location>
</feature>
<dbReference type="Gene3D" id="3.40.50.2300">
    <property type="match status" value="1"/>
</dbReference>
<dbReference type="SUPFAM" id="SSF53822">
    <property type="entry name" value="Periplasmic binding protein-like I"/>
    <property type="match status" value="1"/>
</dbReference>
<evidence type="ECO:0000313" key="7">
    <source>
        <dbReference type="EnsemblMetazoa" id="XP_030855938"/>
    </source>
</evidence>
<keyword evidence="3" id="KW-1133">Transmembrane helix</keyword>
<dbReference type="KEGG" id="spu:115929933"/>
<reference evidence="7" key="2">
    <citation type="submission" date="2021-01" db="UniProtKB">
        <authorList>
            <consortium name="EnsemblMetazoa"/>
        </authorList>
    </citation>
    <scope>IDENTIFICATION</scope>
</reference>
<keyword evidence="5" id="KW-0732">Signal</keyword>
<reference evidence="8" key="1">
    <citation type="submission" date="2015-02" db="EMBL/GenBank/DDBJ databases">
        <title>Genome sequencing for Strongylocentrotus purpuratus.</title>
        <authorList>
            <person name="Murali S."/>
            <person name="Liu Y."/>
            <person name="Vee V."/>
            <person name="English A."/>
            <person name="Wang M."/>
            <person name="Skinner E."/>
            <person name="Han Y."/>
            <person name="Muzny D.M."/>
            <person name="Worley K.C."/>
            <person name="Gibbs R.A."/>
        </authorList>
    </citation>
    <scope>NUCLEOTIDE SEQUENCE</scope>
</reference>
<dbReference type="GO" id="GO:0038023">
    <property type="term" value="F:signaling receptor activity"/>
    <property type="evidence" value="ECO:0000318"/>
    <property type="project" value="GO_Central"/>
</dbReference>
<dbReference type="OrthoDB" id="1890790at2759"/>
<dbReference type="PANTHER" id="PTHR44755">
    <property type="entry name" value="NATRIURETIC PEPTIDE RECEPTOR 3-RELATED"/>
    <property type="match status" value="1"/>
</dbReference>
<evidence type="ECO:0000313" key="8">
    <source>
        <dbReference type="Proteomes" id="UP000007110"/>
    </source>
</evidence>
<evidence type="ECO:0000256" key="2">
    <source>
        <dbReference type="ARBA" id="ARBA00022692"/>
    </source>
</evidence>
<dbReference type="Pfam" id="PF01094">
    <property type="entry name" value="ANF_receptor"/>
    <property type="match status" value="1"/>
</dbReference>
<sequence>MAGRVVLFIYYLSLEVLTALASQRYPSLTLGIILTSEDNAFGAPHMLPAFDIALEKITKDDDIGIGLANYVLRETVDSCDSGTIMIAPAEAAELYLCDNVSAFFGPSCSEETSEVADLAAYWQLPVLSAVAIDVKLDEKARFRTVTRTSFVASQLGEAVVDVFMRFKWDHVALLYSEGMIFHEMLLGIVIELNMYDIAYSPYLFDEQLKIVDVFKKFRGMYHFL</sequence>
<dbReference type="InterPro" id="IPR001828">
    <property type="entry name" value="ANF_lig-bd_rcpt"/>
</dbReference>
<name>A0A7M7PW49_STRPU</name>
<protein>
    <recommendedName>
        <fullName evidence="6">Receptor ligand binding region domain-containing protein</fullName>
    </recommendedName>
</protein>
<feature type="chain" id="PRO_5029642636" description="Receptor ligand binding region domain-containing protein" evidence="5">
    <location>
        <begin position="22"/>
        <end position="224"/>
    </location>
</feature>
<dbReference type="InterPro" id="IPR052612">
    <property type="entry name" value="ANP_Clearance_Receptor"/>
</dbReference>
<dbReference type="GO" id="GO:0007165">
    <property type="term" value="P:signal transduction"/>
    <property type="evidence" value="ECO:0000318"/>
    <property type="project" value="GO_Central"/>
</dbReference>
<dbReference type="Proteomes" id="UP000007110">
    <property type="component" value="Unassembled WGS sequence"/>
</dbReference>
<dbReference type="GO" id="GO:0016020">
    <property type="term" value="C:membrane"/>
    <property type="evidence" value="ECO:0007669"/>
    <property type="project" value="UniProtKB-SubCell"/>
</dbReference>
<dbReference type="PANTHER" id="PTHR44755:SF12">
    <property type="entry name" value="RECEPTOR LIGAND BINDING REGION DOMAIN-CONTAINING PROTEIN"/>
    <property type="match status" value="1"/>
</dbReference>
<dbReference type="GeneID" id="115929933"/>